<comment type="caution">
    <text evidence="1">The sequence shown here is derived from an EMBL/GenBank/DDBJ whole genome shotgun (WGS) entry which is preliminary data.</text>
</comment>
<dbReference type="Proteomes" id="UP000192342">
    <property type="component" value="Unassembled WGS sequence"/>
</dbReference>
<gene>
    <name evidence="1" type="ORF">ATO7_09247</name>
</gene>
<keyword evidence="2" id="KW-1185">Reference proteome</keyword>
<organism evidence="1 2">
    <name type="scientific">Oceanococcus atlanticus</name>
    <dbReference type="NCBI Taxonomy" id="1317117"/>
    <lineage>
        <taxon>Bacteria</taxon>
        <taxon>Pseudomonadati</taxon>
        <taxon>Pseudomonadota</taxon>
        <taxon>Gammaproteobacteria</taxon>
        <taxon>Chromatiales</taxon>
        <taxon>Oceanococcaceae</taxon>
        <taxon>Oceanococcus</taxon>
    </lineage>
</organism>
<protein>
    <submittedName>
        <fullName evidence="1">Uncharacterized protein</fullName>
    </submittedName>
</protein>
<evidence type="ECO:0000313" key="2">
    <source>
        <dbReference type="Proteomes" id="UP000192342"/>
    </source>
</evidence>
<sequence length="130" mass="14349">MFAALCTQLAQAEGRRITRSENIGKVQGILITKGQAQIAEIEVFYQTAARNLAELYGFEAEYPLTVGLGDSGLRTCQQYSMDKSYNAEEFLEFHKQYGGLPVELQGVQRHYGVAGRAGCTFTGFNVLDVN</sequence>
<evidence type="ECO:0000313" key="1">
    <source>
        <dbReference type="EMBL" id="ORE87215.1"/>
    </source>
</evidence>
<accession>A0A1Y1SDY2</accession>
<name>A0A1Y1SDY2_9GAMM</name>
<reference evidence="1 2" key="1">
    <citation type="submission" date="2013-04" db="EMBL/GenBank/DDBJ databases">
        <title>Oceanococcus atlanticus 22II-S10r2 Genome Sequencing.</title>
        <authorList>
            <person name="Lai Q."/>
            <person name="Li G."/>
            <person name="Shao Z."/>
        </authorList>
    </citation>
    <scope>NUCLEOTIDE SEQUENCE [LARGE SCALE GENOMIC DNA]</scope>
    <source>
        <strain evidence="1 2">22II-S10r2</strain>
    </source>
</reference>
<proteinExistence type="predicted"/>
<dbReference type="EMBL" id="AQQV01000002">
    <property type="protein sequence ID" value="ORE87215.1"/>
    <property type="molecule type" value="Genomic_DNA"/>
</dbReference>
<dbReference type="AlphaFoldDB" id="A0A1Y1SDY2"/>